<accession>A0A9D1GAE6</accession>
<protein>
    <submittedName>
        <fullName evidence="1">XRE family transcriptional regulator</fullName>
    </submittedName>
</protein>
<name>A0A9D1GAE6_9FIRM</name>
<sequence length="152" mass="18218">MKERLNEYINENLETLPRIRRRLSNYQTSKADDYINESNKESHFQELLFKYIDDKNLKDSDVYNKVHIDRRLFSKIRSDINYHPSKETVILLGLSLKLNEDEIDKLLNSASYSLPKNNIYDLIIRFCFKEGIYELKDVNDLLETYNCKSFSY</sequence>
<reference evidence="1" key="1">
    <citation type="submission" date="2020-10" db="EMBL/GenBank/DDBJ databases">
        <authorList>
            <person name="Gilroy R."/>
        </authorList>
    </citation>
    <scope>NUCLEOTIDE SEQUENCE</scope>
    <source>
        <strain evidence="1">CHK195-26880</strain>
    </source>
</reference>
<dbReference type="Proteomes" id="UP000886833">
    <property type="component" value="Unassembled WGS sequence"/>
</dbReference>
<gene>
    <name evidence="1" type="ORF">IAB59_02805</name>
</gene>
<evidence type="ECO:0000313" key="1">
    <source>
        <dbReference type="EMBL" id="HIT37395.1"/>
    </source>
</evidence>
<dbReference type="EMBL" id="DVKQ01000032">
    <property type="protein sequence ID" value="HIT37395.1"/>
    <property type="molecule type" value="Genomic_DNA"/>
</dbReference>
<organism evidence="1 2">
    <name type="scientific">Candidatus Onthousia faecipullorum</name>
    <dbReference type="NCBI Taxonomy" id="2840887"/>
    <lineage>
        <taxon>Bacteria</taxon>
        <taxon>Bacillati</taxon>
        <taxon>Bacillota</taxon>
        <taxon>Bacilli</taxon>
        <taxon>Candidatus Onthousia</taxon>
    </lineage>
</organism>
<evidence type="ECO:0000313" key="2">
    <source>
        <dbReference type="Proteomes" id="UP000886833"/>
    </source>
</evidence>
<reference evidence="1" key="2">
    <citation type="journal article" date="2021" name="PeerJ">
        <title>Extensive microbial diversity within the chicken gut microbiome revealed by metagenomics and culture.</title>
        <authorList>
            <person name="Gilroy R."/>
            <person name="Ravi A."/>
            <person name="Getino M."/>
            <person name="Pursley I."/>
            <person name="Horton D.L."/>
            <person name="Alikhan N.F."/>
            <person name="Baker D."/>
            <person name="Gharbi K."/>
            <person name="Hall N."/>
            <person name="Watson M."/>
            <person name="Adriaenssens E.M."/>
            <person name="Foster-Nyarko E."/>
            <person name="Jarju S."/>
            <person name="Secka A."/>
            <person name="Antonio M."/>
            <person name="Oren A."/>
            <person name="Chaudhuri R.R."/>
            <person name="La Ragione R."/>
            <person name="Hildebrand F."/>
            <person name="Pallen M.J."/>
        </authorList>
    </citation>
    <scope>NUCLEOTIDE SEQUENCE</scope>
    <source>
        <strain evidence="1">CHK195-26880</strain>
    </source>
</reference>
<dbReference type="AlphaFoldDB" id="A0A9D1GAE6"/>
<comment type="caution">
    <text evidence="1">The sequence shown here is derived from an EMBL/GenBank/DDBJ whole genome shotgun (WGS) entry which is preliminary data.</text>
</comment>
<proteinExistence type="predicted"/>